<evidence type="ECO:0000313" key="3">
    <source>
        <dbReference type="EMBL" id="OIS98453.1"/>
    </source>
</evidence>
<organism evidence="3 4">
    <name type="scientific">Nicotiana attenuata</name>
    <name type="common">Coyote tobacco</name>
    <dbReference type="NCBI Taxonomy" id="49451"/>
    <lineage>
        <taxon>Eukaryota</taxon>
        <taxon>Viridiplantae</taxon>
        <taxon>Streptophyta</taxon>
        <taxon>Embryophyta</taxon>
        <taxon>Tracheophyta</taxon>
        <taxon>Spermatophyta</taxon>
        <taxon>Magnoliopsida</taxon>
        <taxon>eudicotyledons</taxon>
        <taxon>Gunneridae</taxon>
        <taxon>Pentapetalae</taxon>
        <taxon>asterids</taxon>
        <taxon>lamiids</taxon>
        <taxon>Solanales</taxon>
        <taxon>Solanaceae</taxon>
        <taxon>Nicotianoideae</taxon>
        <taxon>Nicotianeae</taxon>
        <taxon>Nicotiana</taxon>
    </lineage>
</organism>
<evidence type="ECO:0000256" key="2">
    <source>
        <dbReference type="SAM" id="SignalP"/>
    </source>
</evidence>
<proteinExistence type="predicted"/>
<dbReference type="EMBL" id="MJEQ01037191">
    <property type="protein sequence ID" value="OIS98453.1"/>
    <property type="molecule type" value="Genomic_DNA"/>
</dbReference>
<keyword evidence="2" id="KW-0732">Signal</keyword>
<dbReference type="AlphaFoldDB" id="A0A1J6I043"/>
<reference evidence="3" key="1">
    <citation type="submission" date="2016-11" db="EMBL/GenBank/DDBJ databases">
        <title>The genome of Nicotiana attenuata.</title>
        <authorList>
            <person name="Xu S."/>
            <person name="Brockmoeller T."/>
            <person name="Gaquerel E."/>
            <person name="Navarro A."/>
            <person name="Kuhl H."/>
            <person name="Gase K."/>
            <person name="Ling Z."/>
            <person name="Zhou W."/>
            <person name="Kreitzer C."/>
            <person name="Stanke M."/>
            <person name="Tang H."/>
            <person name="Lyons E."/>
            <person name="Pandey P."/>
            <person name="Pandey S.P."/>
            <person name="Timmermann B."/>
            <person name="Baldwin I.T."/>
        </authorList>
    </citation>
    <scope>NUCLEOTIDE SEQUENCE [LARGE SCALE GENOMIC DNA]</scope>
    <source>
        <strain evidence="3">UT</strain>
    </source>
</reference>
<name>A0A1J6I043_NICAT</name>
<sequence length="404" mass="42965">MMSLLIIIFARLHKVVGGEKSLLIPGDSVVPGKQSAIVVSKFETTVPLNVTVDRAAAVGSVANVVVKDGKELDQVASVVDGTGQTTVQQADPAKSLDVKTVKSTAAVEKPASATDVHDEGEGVDASGVTVALNKNGDRVAAVEKPTGAQLSPSEKDVSSRKNQLTIGKNISCSNSFDALAVGNEHGELQTPVTTAPTLDISNLDFGTSVQQVDRDAASESRRLENTYIAKQQLVSEHTCGQLVVSKEIVLVGRNLNATTPDFIPQNRQQQIGTGTIGTSSVAKAADQKFGQQHQRACTQCDALLHPNAGQQQNFPISFMAEQQQQITGSLVQQQHHNASTSGVISNMALISDHDRALLDALDSPKPHRCAYSTSSKTTSQKMKVSVAKRHEPCSAKRMKRHEPL</sequence>
<keyword evidence="4" id="KW-1185">Reference proteome</keyword>
<accession>A0A1J6I043</accession>
<comment type="caution">
    <text evidence="3">The sequence shown here is derived from an EMBL/GenBank/DDBJ whole genome shotgun (WGS) entry which is preliminary data.</text>
</comment>
<feature type="chain" id="PRO_5012566158" evidence="2">
    <location>
        <begin position="18"/>
        <end position="404"/>
    </location>
</feature>
<evidence type="ECO:0000256" key="1">
    <source>
        <dbReference type="SAM" id="MobiDB-lite"/>
    </source>
</evidence>
<feature type="compositionally biased region" description="Low complexity" evidence="1">
    <location>
        <begin position="372"/>
        <end position="385"/>
    </location>
</feature>
<feature type="region of interest" description="Disordered" evidence="1">
    <location>
        <begin position="363"/>
        <end position="404"/>
    </location>
</feature>
<gene>
    <name evidence="3" type="ORF">A4A49_04392</name>
</gene>
<dbReference type="Proteomes" id="UP000187609">
    <property type="component" value="Unassembled WGS sequence"/>
</dbReference>
<protein>
    <submittedName>
        <fullName evidence="3">Uncharacterized protein</fullName>
    </submittedName>
</protein>
<feature type="signal peptide" evidence="2">
    <location>
        <begin position="1"/>
        <end position="17"/>
    </location>
</feature>
<evidence type="ECO:0000313" key="4">
    <source>
        <dbReference type="Proteomes" id="UP000187609"/>
    </source>
</evidence>
<dbReference type="Gramene" id="OIS98453">
    <property type="protein sequence ID" value="OIS98453"/>
    <property type="gene ID" value="A4A49_04392"/>
</dbReference>